<keyword evidence="2" id="KW-1185">Reference proteome</keyword>
<feature type="non-terminal residue" evidence="1">
    <location>
        <position position="1"/>
    </location>
</feature>
<accession>A0A9N9GZE9</accession>
<dbReference type="OrthoDB" id="2425851at2759"/>
<dbReference type="AlphaFoldDB" id="A0A9N9GZE9"/>
<organism evidence="1 2">
    <name type="scientific">Funneliformis caledonium</name>
    <dbReference type="NCBI Taxonomy" id="1117310"/>
    <lineage>
        <taxon>Eukaryota</taxon>
        <taxon>Fungi</taxon>
        <taxon>Fungi incertae sedis</taxon>
        <taxon>Mucoromycota</taxon>
        <taxon>Glomeromycotina</taxon>
        <taxon>Glomeromycetes</taxon>
        <taxon>Glomerales</taxon>
        <taxon>Glomeraceae</taxon>
        <taxon>Funneliformis</taxon>
    </lineage>
</organism>
<comment type="caution">
    <text evidence="1">The sequence shown here is derived from an EMBL/GenBank/DDBJ whole genome shotgun (WGS) entry which is preliminary data.</text>
</comment>
<evidence type="ECO:0000313" key="2">
    <source>
        <dbReference type="Proteomes" id="UP000789570"/>
    </source>
</evidence>
<evidence type="ECO:0000313" key="1">
    <source>
        <dbReference type="EMBL" id="CAG8636192.1"/>
    </source>
</evidence>
<name>A0A9N9GZE9_9GLOM</name>
<dbReference type="Proteomes" id="UP000789570">
    <property type="component" value="Unassembled WGS sequence"/>
</dbReference>
<proteinExistence type="predicted"/>
<gene>
    <name evidence="1" type="ORF">FCALED_LOCUS10325</name>
</gene>
<dbReference type="EMBL" id="CAJVPQ010003735">
    <property type="protein sequence ID" value="CAG8636192.1"/>
    <property type="molecule type" value="Genomic_DNA"/>
</dbReference>
<protein>
    <submittedName>
        <fullName evidence="1">10583_t:CDS:1</fullName>
    </submittedName>
</protein>
<sequence length="300" mass="35300">LYKTESFIKYKDKRTRIGRILVIVSTSGGIELKVQPLYYGSELPKIFANSTKLERAQNGELWLSEISCLIDLQNIIEPINIWLQDTSQPVNGYQFYVSEIIYNYEGRWKIRKVEFRHQHLSEYTSIAKASRLSFSFTFTEQTYKELEEALRIEHNLLLKGFQSFNTDPLLQPILSDWYMTQNIQKEDTIIISTNISSHDDKIINIKAQKRLFRDKIRKIALPVQLDRNLQFTHDTISAYDIYIYTLIDDDGKFNMNLDIHAGDIVQMQEENDISYAIIKALFTHKYNNGLVYAFIWVDWL</sequence>
<reference evidence="1" key="1">
    <citation type="submission" date="2021-06" db="EMBL/GenBank/DDBJ databases">
        <authorList>
            <person name="Kallberg Y."/>
            <person name="Tangrot J."/>
            <person name="Rosling A."/>
        </authorList>
    </citation>
    <scope>NUCLEOTIDE SEQUENCE</scope>
    <source>
        <strain evidence="1">UK204</strain>
    </source>
</reference>